<feature type="compositionally biased region" description="Polar residues" evidence="2">
    <location>
        <begin position="89"/>
        <end position="99"/>
    </location>
</feature>
<name>A0AA39CC48_9EURO</name>
<feature type="coiled-coil region" evidence="1">
    <location>
        <begin position="871"/>
        <end position="940"/>
    </location>
</feature>
<feature type="compositionally biased region" description="Polar residues" evidence="2">
    <location>
        <begin position="532"/>
        <end position="545"/>
    </location>
</feature>
<feature type="compositionally biased region" description="Polar residues" evidence="2">
    <location>
        <begin position="324"/>
        <end position="336"/>
    </location>
</feature>
<dbReference type="AlphaFoldDB" id="A0AA39CC48"/>
<evidence type="ECO:0000259" key="3">
    <source>
        <dbReference type="Pfam" id="PF24554"/>
    </source>
</evidence>
<feature type="compositionally biased region" description="Pro residues" evidence="2">
    <location>
        <begin position="13"/>
        <end position="26"/>
    </location>
</feature>
<reference evidence="4" key="1">
    <citation type="submission" date="2022-10" db="EMBL/GenBank/DDBJ databases">
        <title>Culturing micro-colonial fungi from biological soil crusts in the Mojave desert and describing Neophaeococcomyces mojavensis, and introducing the new genera and species Taxawa tesnikishii.</title>
        <authorList>
            <person name="Kurbessoian T."/>
            <person name="Stajich J.E."/>
        </authorList>
    </citation>
    <scope>NUCLEOTIDE SEQUENCE</scope>
    <source>
        <strain evidence="4">TK_41</strain>
    </source>
</reference>
<feature type="compositionally biased region" description="Polar residues" evidence="2">
    <location>
        <begin position="188"/>
        <end position="197"/>
    </location>
</feature>
<gene>
    <name evidence="4" type="ORF">H2200_012634</name>
</gene>
<feature type="compositionally biased region" description="Low complexity" evidence="2">
    <location>
        <begin position="110"/>
        <end position="121"/>
    </location>
</feature>
<feature type="domain" description="DUF7603" evidence="3">
    <location>
        <begin position="678"/>
        <end position="788"/>
    </location>
</feature>
<dbReference type="EMBL" id="JAPDRK010000024">
    <property type="protein sequence ID" value="KAJ9602854.1"/>
    <property type="molecule type" value="Genomic_DNA"/>
</dbReference>
<evidence type="ECO:0000313" key="5">
    <source>
        <dbReference type="Proteomes" id="UP001172673"/>
    </source>
</evidence>
<feature type="compositionally biased region" description="Basic and acidic residues" evidence="2">
    <location>
        <begin position="337"/>
        <end position="347"/>
    </location>
</feature>
<feature type="region of interest" description="Disordered" evidence="2">
    <location>
        <begin position="310"/>
        <end position="347"/>
    </location>
</feature>
<feature type="compositionally biased region" description="Polar residues" evidence="2">
    <location>
        <begin position="29"/>
        <end position="47"/>
    </location>
</feature>
<organism evidence="4 5">
    <name type="scientific">Cladophialophora chaetospira</name>
    <dbReference type="NCBI Taxonomy" id="386627"/>
    <lineage>
        <taxon>Eukaryota</taxon>
        <taxon>Fungi</taxon>
        <taxon>Dikarya</taxon>
        <taxon>Ascomycota</taxon>
        <taxon>Pezizomycotina</taxon>
        <taxon>Eurotiomycetes</taxon>
        <taxon>Chaetothyriomycetidae</taxon>
        <taxon>Chaetothyriales</taxon>
        <taxon>Herpotrichiellaceae</taxon>
        <taxon>Cladophialophora</taxon>
    </lineage>
</organism>
<feature type="compositionally biased region" description="Low complexity" evidence="2">
    <location>
        <begin position="550"/>
        <end position="563"/>
    </location>
</feature>
<accession>A0AA39CC48</accession>
<feature type="compositionally biased region" description="Pro residues" evidence="2">
    <location>
        <begin position="242"/>
        <end position="251"/>
    </location>
</feature>
<dbReference type="InterPro" id="IPR056023">
    <property type="entry name" value="DUF7603"/>
</dbReference>
<feature type="region of interest" description="Disordered" evidence="2">
    <location>
        <begin position="1"/>
        <end position="263"/>
    </location>
</feature>
<keyword evidence="1" id="KW-0175">Coiled coil</keyword>
<feature type="coiled-coil region" evidence="1">
    <location>
        <begin position="594"/>
        <end position="653"/>
    </location>
</feature>
<dbReference type="Pfam" id="PF24554">
    <property type="entry name" value="DUF7603"/>
    <property type="match status" value="1"/>
</dbReference>
<feature type="compositionally biased region" description="Polar residues" evidence="2">
    <location>
        <begin position="169"/>
        <end position="178"/>
    </location>
</feature>
<feature type="coiled-coil region" evidence="1">
    <location>
        <begin position="769"/>
        <end position="796"/>
    </location>
</feature>
<feature type="compositionally biased region" description="Polar residues" evidence="2">
    <location>
        <begin position="204"/>
        <end position="213"/>
    </location>
</feature>
<feature type="compositionally biased region" description="Polar residues" evidence="2">
    <location>
        <begin position="130"/>
        <end position="145"/>
    </location>
</feature>
<dbReference type="Proteomes" id="UP001172673">
    <property type="component" value="Unassembled WGS sequence"/>
</dbReference>
<evidence type="ECO:0000313" key="4">
    <source>
        <dbReference type="EMBL" id="KAJ9602854.1"/>
    </source>
</evidence>
<evidence type="ECO:0000256" key="2">
    <source>
        <dbReference type="SAM" id="MobiDB-lite"/>
    </source>
</evidence>
<evidence type="ECO:0000256" key="1">
    <source>
        <dbReference type="SAM" id="Coils"/>
    </source>
</evidence>
<feature type="region of interest" description="Disordered" evidence="2">
    <location>
        <begin position="515"/>
        <end position="570"/>
    </location>
</feature>
<keyword evidence="5" id="KW-1185">Reference proteome</keyword>
<sequence length="948" mass="106310">MMDNNSNDFASAPAPPPPPKPYPPLQRLPSLSNSISAALKPFSTNSPVRRKPLPNNASPIVKSPDATSPQQPIQFPPPPIQRKRVPSDVTRQILPTSTSPKRDRSNTDENSLNRTNTNSSLPRVAAENLSGPSNRSHNSKRSNGYSVDGVIIEEDMGLKPGSRPPPLRTDSTSSTKSLTVIDMKKPQTPGSKFTSFFSRKPAASPSTDSSVTDISDRKSPLPSPYGASPNAPTYSPQAYPFPSNPPRPPTSQPSQDSIDFDGNTYVHTMGNSDAGRVSQLEAELRDISTELANSIKREMDLEDLVEQLQSDGPGANRETDRTSDYFSDSGTSSIRPSTREGSTKEDMHRIKREAEQLRAQLKTEMTRKWQNERSSRQALESHIQILEQKLSLARRSNNESADGTARARELEVALEDARRRLVEERQTKENFEDLLTALRVDLEQHRNERDNLRDEVVPHLRSQIEGLETNLSENQKSDYDLTRMQQELQCLRDENAALQSARAMNMQFQSIAEEGEMVQSPTSATAPRMSGLQRSNTVLNRSNSRAAMGRSNSLSRSNSTSNRGVPENQQPLAEQLKDVTEQRNALHTTVKYLLRRQDAQRRQFEKRIKIVETERDKATSARSVRAGGYEREVRTLRSEINLLRKRADDALEQKWQCEKGLSGLKMDLDRSKQETSSLTTLLQARDNTSPEVLSSTLEQALKQLEQQREQVRHQEHLPSLHTEQELATELEMSAQRSEALAAQVRKQMKFNGELRNRLTSAVEKGEQNQQASADQINELQTKLKKLEDVITTAQMQSETAVMKHEDEVRVLRASHNIQLMRTKSGRKTPGYLTPTMPYSPMSPMFVNSKKSPRLDQTTSGPGIALQQALKTEYLENKVAELEKALSQAEKEMGEVVGRMNTAQMGVADLESERDEALRQTRRLEAAIAAEREKVNALINDDFNYASDY</sequence>
<protein>
    <recommendedName>
        <fullName evidence="3">DUF7603 domain-containing protein</fullName>
    </recommendedName>
</protein>
<proteinExistence type="predicted"/>
<comment type="caution">
    <text evidence="4">The sequence shown here is derived from an EMBL/GenBank/DDBJ whole genome shotgun (WGS) entry which is preliminary data.</text>
</comment>